<dbReference type="AlphaFoldDB" id="I4CBA6"/>
<gene>
    <name evidence="2" type="ordered locus">Desti_4210</name>
</gene>
<dbReference type="InterPro" id="IPR000944">
    <property type="entry name" value="Tscrpt_reg_Rrf2"/>
</dbReference>
<organism evidence="2 3">
    <name type="scientific">Desulfomonile tiedjei (strain ATCC 49306 / DSM 6799 / DCB-1)</name>
    <dbReference type="NCBI Taxonomy" id="706587"/>
    <lineage>
        <taxon>Bacteria</taxon>
        <taxon>Pseudomonadati</taxon>
        <taxon>Thermodesulfobacteriota</taxon>
        <taxon>Desulfomonilia</taxon>
        <taxon>Desulfomonilales</taxon>
        <taxon>Desulfomonilaceae</taxon>
        <taxon>Desulfomonile</taxon>
    </lineage>
</organism>
<dbReference type="Pfam" id="PF02082">
    <property type="entry name" value="Rrf2"/>
    <property type="match status" value="1"/>
</dbReference>
<dbReference type="PROSITE" id="PS51197">
    <property type="entry name" value="HTH_RRF2_2"/>
    <property type="match status" value="1"/>
</dbReference>
<evidence type="ECO:0000256" key="1">
    <source>
        <dbReference type="ARBA" id="ARBA00023125"/>
    </source>
</evidence>
<dbReference type="RefSeq" id="WP_014811968.1">
    <property type="nucleotide sequence ID" value="NC_018025.1"/>
</dbReference>
<evidence type="ECO:0000313" key="2">
    <source>
        <dbReference type="EMBL" id="AFM26847.1"/>
    </source>
</evidence>
<dbReference type="EMBL" id="CP003360">
    <property type="protein sequence ID" value="AFM26847.1"/>
    <property type="molecule type" value="Genomic_DNA"/>
</dbReference>
<dbReference type="KEGG" id="dti:Desti_4210"/>
<keyword evidence="1" id="KW-0238">DNA-binding</keyword>
<name>I4CBA6_DESTA</name>
<dbReference type="NCBIfam" id="TIGR00738">
    <property type="entry name" value="rrf2_super"/>
    <property type="match status" value="1"/>
</dbReference>
<dbReference type="Proteomes" id="UP000006055">
    <property type="component" value="Chromosome"/>
</dbReference>
<dbReference type="PANTHER" id="PTHR33221">
    <property type="entry name" value="WINGED HELIX-TURN-HELIX TRANSCRIPTIONAL REGULATOR, RRF2 FAMILY"/>
    <property type="match status" value="1"/>
</dbReference>
<dbReference type="InterPro" id="IPR036388">
    <property type="entry name" value="WH-like_DNA-bd_sf"/>
</dbReference>
<accession>I4CBA6</accession>
<dbReference type="HOGENOM" id="CLU_107144_0_1_7"/>
<evidence type="ECO:0000313" key="3">
    <source>
        <dbReference type="Proteomes" id="UP000006055"/>
    </source>
</evidence>
<keyword evidence="3" id="KW-1185">Reference proteome</keyword>
<dbReference type="Gene3D" id="1.10.10.10">
    <property type="entry name" value="Winged helix-like DNA-binding domain superfamily/Winged helix DNA-binding domain"/>
    <property type="match status" value="1"/>
</dbReference>
<dbReference type="STRING" id="706587.Desti_4210"/>
<sequence>MLVTTAGRYALRALFDLAIHSNGKPVRIKDISTRQKISNRYLEQIFSKLFRAGLIRGRRGPSGGYVLAKEAQDITVADVVTAAEGSLQPAALTCITPDGDPSNGCELFEECMCRHVWNETRKVLFDYLNSVTLADLCNRASKKGNFSREACPGGQQMFRDS</sequence>
<dbReference type="GO" id="GO:0003700">
    <property type="term" value="F:DNA-binding transcription factor activity"/>
    <property type="evidence" value="ECO:0007669"/>
    <property type="project" value="TreeGrafter"/>
</dbReference>
<dbReference type="InterPro" id="IPR036390">
    <property type="entry name" value="WH_DNA-bd_sf"/>
</dbReference>
<dbReference type="SUPFAM" id="SSF46785">
    <property type="entry name" value="Winged helix' DNA-binding domain"/>
    <property type="match status" value="1"/>
</dbReference>
<dbReference type="OrthoDB" id="9800519at2"/>
<proteinExistence type="predicted"/>
<dbReference type="PATRIC" id="fig|706587.4.peg.4772"/>
<dbReference type="GO" id="GO:0003677">
    <property type="term" value="F:DNA binding"/>
    <property type="evidence" value="ECO:0007669"/>
    <property type="project" value="UniProtKB-KW"/>
</dbReference>
<dbReference type="eggNOG" id="COG1959">
    <property type="taxonomic scope" value="Bacteria"/>
</dbReference>
<reference evidence="3" key="1">
    <citation type="submission" date="2012-06" db="EMBL/GenBank/DDBJ databases">
        <title>Complete sequence of chromosome of Desulfomonile tiedjei DSM 6799.</title>
        <authorList>
            <person name="Lucas S."/>
            <person name="Copeland A."/>
            <person name="Lapidus A."/>
            <person name="Glavina del Rio T."/>
            <person name="Dalin E."/>
            <person name="Tice H."/>
            <person name="Bruce D."/>
            <person name="Goodwin L."/>
            <person name="Pitluck S."/>
            <person name="Peters L."/>
            <person name="Ovchinnikova G."/>
            <person name="Zeytun A."/>
            <person name="Lu M."/>
            <person name="Kyrpides N."/>
            <person name="Mavromatis K."/>
            <person name="Ivanova N."/>
            <person name="Brettin T."/>
            <person name="Detter J.C."/>
            <person name="Han C."/>
            <person name="Larimer F."/>
            <person name="Land M."/>
            <person name="Hauser L."/>
            <person name="Markowitz V."/>
            <person name="Cheng J.-F."/>
            <person name="Hugenholtz P."/>
            <person name="Woyke T."/>
            <person name="Wu D."/>
            <person name="Spring S."/>
            <person name="Schroeder M."/>
            <person name="Brambilla E."/>
            <person name="Klenk H.-P."/>
            <person name="Eisen J.A."/>
        </authorList>
    </citation>
    <scope>NUCLEOTIDE SEQUENCE [LARGE SCALE GENOMIC DNA]</scope>
    <source>
        <strain evidence="3">ATCC 49306 / DSM 6799 / DCB-1</strain>
    </source>
</reference>
<dbReference type="GO" id="GO:0005829">
    <property type="term" value="C:cytosol"/>
    <property type="evidence" value="ECO:0007669"/>
    <property type="project" value="TreeGrafter"/>
</dbReference>
<protein>
    <submittedName>
        <fullName evidence="2">Rrf2 family protein, putative transcriptional regulator</fullName>
    </submittedName>
</protein>
<dbReference type="PANTHER" id="PTHR33221:SF5">
    <property type="entry name" value="HTH-TYPE TRANSCRIPTIONAL REGULATOR ISCR"/>
    <property type="match status" value="1"/>
</dbReference>